<sequence>MPRTVQPLPDPAEWENPEGDWNLGQSLFSRYDEDRGLMEGSVRLFLDECDSPQGIQVVPSADSTGTRKIINDALYLRSLNELASMSVPIQSPNAWPTEAWRHTWAELNNTYHVAAILSAHVETSTLPLRLKGRYDDLGTRYFPFNPAEGFERRPVNFSASGVEHAAKHHQFTKLDVSRGFSPSGLSAYEQWSAGRSLQDTYILRVHAQPRWEVFSASFPCHVNASITRNGTPDSTIPVCSTTKFQSPVQVSSIIRARAALSSYCQFHPRGLDDLANPIRASGELANLLQKTIRIVEGELVALFDLVISFRPRMLLHETRGLAGIVNDLISISRLPASVPEGTSLWLLSICGARDRCDVQEIQGPFGRCLCDLQTASYCKTFESCDCRVHQKVSDRSILDV</sequence>
<keyword evidence="2" id="KW-1185">Reference proteome</keyword>
<dbReference type="PANTHER" id="PTHR13391">
    <property type="entry name" value="MITOCHONDRIAL DISTRIBUTION REGULATOR MISATO"/>
    <property type="match status" value="1"/>
</dbReference>
<dbReference type="OrthoDB" id="271881at2759"/>
<dbReference type="PANTHER" id="PTHR13391:SF0">
    <property type="entry name" value="PROTEIN MISATO HOMOLOG 1"/>
    <property type="match status" value="1"/>
</dbReference>
<gene>
    <name evidence="1" type="primary">DML1</name>
    <name evidence="1" type="ORF">LshimejAT787_1104680</name>
</gene>
<dbReference type="Proteomes" id="UP001063166">
    <property type="component" value="Unassembled WGS sequence"/>
</dbReference>
<dbReference type="GO" id="GO:0007005">
    <property type="term" value="P:mitochondrion organization"/>
    <property type="evidence" value="ECO:0007669"/>
    <property type="project" value="InterPro"/>
</dbReference>
<protein>
    <submittedName>
        <fullName evidence="1">Tubulin domain containing protein</fullName>
    </submittedName>
</protein>
<evidence type="ECO:0000313" key="1">
    <source>
        <dbReference type="EMBL" id="GLB42453.1"/>
    </source>
</evidence>
<comment type="caution">
    <text evidence="1">The sequence shown here is derived from an EMBL/GenBank/DDBJ whole genome shotgun (WGS) entry which is preliminary data.</text>
</comment>
<accession>A0A9P3PVQ0</accession>
<evidence type="ECO:0000313" key="2">
    <source>
        <dbReference type="Proteomes" id="UP001063166"/>
    </source>
</evidence>
<proteinExistence type="predicted"/>
<organism evidence="1 2">
    <name type="scientific">Lyophyllum shimeji</name>
    <name type="common">Hon-shimeji</name>
    <name type="synonym">Tricholoma shimeji</name>
    <dbReference type="NCBI Taxonomy" id="47721"/>
    <lineage>
        <taxon>Eukaryota</taxon>
        <taxon>Fungi</taxon>
        <taxon>Dikarya</taxon>
        <taxon>Basidiomycota</taxon>
        <taxon>Agaricomycotina</taxon>
        <taxon>Agaricomycetes</taxon>
        <taxon>Agaricomycetidae</taxon>
        <taxon>Agaricales</taxon>
        <taxon>Tricholomatineae</taxon>
        <taxon>Lyophyllaceae</taxon>
        <taxon>Lyophyllum</taxon>
    </lineage>
</organism>
<reference evidence="1" key="1">
    <citation type="submission" date="2022-07" db="EMBL/GenBank/DDBJ databases">
        <title>The genome of Lyophyllum shimeji provides insight into the initial evolution of ectomycorrhizal fungal genome.</title>
        <authorList>
            <person name="Kobayashi Y."/>
            <person name="Shibata T."/>
            <person name="Hirakawa H."/>
            <person name="Shigenobu S."/>
            <person name="Nishiyama T."/>
            <person name="Yamada A."/>
            <person name="Hasebe M."/>
            <person name="Kawaguchi M."/>
        </authorList>
    </citation>
    <scope>NUCLEOTIDE SEQUENCE</scope>
    <source>
        <strain evidence="1">AT787</strain>
    </source>
</reference>
<dbReference type="GO" id="GO:0005737">
    <property type="term" value="C:cytoplasm"/>
    <property type="evidence" value="ECO:0007669"/>
    <property type="project" value="TreeGrafter"/>
</dbReference>
<dbReference type="EMBL" id="BRPK01000011">
    <property type="protein sequence ID" value="GLB42453.1"/>
    <property type="molecule type" value="Genomic_DNA"/>
</dbReference>
<name>A0A9P3PVQ0_LYOSH</name>
<dbReference type="AlphaFoldDB" id="A0A9P3PVQ0"/>
<dbReference type="InterPro" id="IPR049942">
    <property type="entry name" value="DML1/Misato"/>
</dbReference>